<dbReference type="PANTHER" id="PTHR46756">
    <property type="entry name" value="TRANSGELIN"/>
    <property type="match status" value="1"/>
</dbReference>
<comment type="caution">
    <text evidence="6">The sequence shown here is derived from an EMBL/GenBank/DDBJ whole genome shotgun (WGS) entry which is preliminary data.</text>
</comment>
<comment type="subcellular location">
    <subcellularLocation>
        <location evidence="1">Cytoplasm</location>
        <location evidence="1">Cytoskeleton</location>
    </subcellularLocation>
</comment>
<organism evidence="6 7">
    <name type="scientific">Desmophyllum pertusum</name>
    <dbReference type="NCBI Taxonomy" id="174260"/>
    <lineage>
        <taxon>Eukaryota</taxon>
        <taxon>Metazoa</taxon>
        <taxon>Cnidaria</taxon>
        <taxon>Anthozoa</taxon>
        <taxon>Hexacorallia</taxon>
        <taxon>Scleractinia</taxon>
        <taxon>Caryophylliina</taxon>
        <taxon>Caryophylliidae</taxon>
        <taxon>Desmophyllum</taxon>
    </lineage>
</organism>
<feature type="compositionally biased region" description="Basic and acidic residues" evidence="4">
    <location>
        <begin position="84"/>
        <end position="101"/>
    </location>
</feature>
<keyword evidence="2" id="KW-0963">Cytoplasm</keyword>
<dbReference type="GO" id="GO:0051764">
    <property type="term" value="P:actin crosslink formation"/>
    <property type="evidence" value="ECO:0007669"/>
    <property type="project" value="TreeGrafter"/>
</dbReference>
<feature type="compositionally biased region" description="Basic and acidic residues" evidence="4">
    <location>
        <begin position="207"/>
        <end position="223"/>
    </location>
</feature>
<name>A0A9X0D563_9CNID</name>
<dbReference type="SMART" id="SM00243">
    <property type="entry name" value="GAS2"/>
    <property type="match status" value="1"/>
</dbReference>
<dbReference type="GO" id="GO:1904825">
    <property type="term" value="P:protein localization to microtubule plus-end"/>
    <property type="evidence" value="ECO:0007669"/>
    <property type="project" value="TreeGrafter"/>
</dbReference>
<feature type="compositionally biased region" description="Polar residues" evidence="4">
    <location>
        <begin position="41"/>
        <end position="51"/>
    </location>
</feature>
<dbReference type="Gene3D" id="3.30.920.20">
    <property type="entry name" value="Gas2-like domain"/>
    <property type="match status" value="1"/>
</dbReference>
<dbReference type="InterPro" id="IPR036534">
    <property type="entry name" value="GAR_dom_sf"/>
</dbReference>
<dbReference type="Proteomes" id="UP001163046">
    <property type="component" value="Unassembled WGS sequence"/>
</dbReference>
<dbReference type="AlphaFoldDB" id="A0A9X0D563"/>
<evidence type="ECO:0000313" key="7">
    <source>
        <dbReference type="Proteomes" id="UP001163046"/>
    </source>
</evidence>
<dbReference type="SUPFAM" id="SSF143575">
    <property type="entry name" value="GAS2 domain-like"/>
    <property type="match status" value="1"/>
</dbReference>
<protein>
    <recommendedName>
        <fullName evidence="5">GAR domain-containing protein</fullName>
    </recommendedName>
</protein>
<dbReference type="GO" id="GO:0008093">
    <property type="term" value="F:cytoskeletal anchor activity"/>
    <property type="evidence" value="ECO:0007669"/>
    <property type="project" value="TreeGrafter"/>
</dbReference>
<proteinExistence type="predicted"/>
<dbReference type="PANTHER" id="PTHR46756:SF18">
    <property type="entry name" value="GAS2-LIKE PROTEIN PICKLED EGGS"/>
    <property type="match status" value="1"/>
</dbReference>
<evidence type="ECO:0000256" key="1">
    <source>
        <dbReference type="ARBA" id="ARBA00004245"/>
    </source>
</evidence>
<dbReference type="GO" id="GO:0005737">
    <property type="term" value="C:cytoplasm"/>
    <property type="evidence" value="ECO:0007669"/>
    <property type="project" value="TreeGrafter"/>
</dbReference>
<feature type="domain" description="GAR" evidence="5">
    <location>
        <begin position="1"/>
        <end position="22"/>
    </location>
</feature>
<sequence length="252" mass="26470">MVRVGGGWETLDEFLQKNDPCRASGRTNIELREQLTRPEGVTQTMGTFTSRRPSDISKQAVADKPPTGPGRKPRLDVQSSGYGMRREKSGELRPRREKSGELRPPSGPPKQRSGTNLKGTAEKSSPAKKVGGSSRVKKTDSQTSLGSTGSLEDSSEASSPRVSSGIPSSPTSSSSSRGSPDRPSSVASKSAGKGTGLSRTGTSGSRENVRGSKESLHKPKEGARSTATSKSTSKSPGTTKARNGEEKKGAKK</sequence>
<evidence type="ECO:0000256" key="2">
    <source>
        <dbReference type="ARBA" id="ARBA00022490"/>
    </source>
</evidence>
<feature type="compositionally biased region" description="Low complexity" evidence="4">
    <location>
        <begin position="196"/>
        <end position="205"/>
    </location>
</feature>
<evidence type="ECO:0000256" key="3">
    <source>
        <dbReference type="ARBA" id="ARBA00023212"/>
    </source>
</evidence>
<evidence type="ECO:0000259" key="5">
    <source>
        <dbReference type="PROSITE" id="PS51460"/>
    </source>
</evidence>
<feature type="compositionally biased region" description="Low complexity" evidence="4">
    <location>
        <begin position="158"/>
        <end position="185"/>
    </location>
</feature>
<dbReference type="GO" id="GO:0035371">
    <property type="term" value="C:microtubule plus-end"/>
    <property type="evidence" value="ECO:0007669"/>
    <property type="project" value="TreeGrafter"/>
</dbReference>
<feature type="compositionally biased region" description="Polar residues" evidence="4">
    <location>
        <begin position="141"/>
        <end position="152"/>
    </location>
</feature>
<evidence type="ECO:0000313" key="6">
    <source>
        <dbReference type="EMBL" id="KAJ7387762.1"/>
    </source>
</evidence>
<dbReference type="GO" id="GO:0001725">
    <property type="term" value="C:stress fiber"/>
    <property type="evidence" value="ECO:0007669"/>
    <property type="project" value="TreeGrafter"/>
</dbReference>
<keyword evidence="3" id="KW-0206">Cytoskeleton</keyword>
<feature type="compositionally biased region" description="Basic and acidic residues" evidence="4">
    <location>
        <begin position="242"/>
        <end position="252"/>
    </location>
</feature>
<gene>
    <name evidence="6" type="ORF">OS493_001105</name>
</gene>
<reference evidence="6" key="1">
    <citation type="submission" date="2023-01" db="EMBL/GenBank/DDBJ databases">
        <title>Genome assembly of the deep-sea coral Lophelia pertusa.</title>
        <authorList>
            <person name="Herrera S."/>
            <person name="Cordes E."/>
        </authorList>
    </citation>
    <scope>NUCLEOTIDE SEQUENCE</scope>
    <source>
        <strain evidence="6">USNM1676648</strain>
        <tissue evidence="6">Polyp</tissue>
    </source>
</reference>
<dbReference type="OrthoDB" id="206130at2759"/>
<feature type="compositionally biased region" description="Low complexity" evidence="4">
    <location>
        <begin position="224"/>
        <end position="241"/>
    </location>
</feature>
<dbReference type="EMBL" id="MU825873">
    <property type="protein sequence ID" value="KAJ7387762.1"/>
    <property type="molecule type" value="Genomic_DNA"/>
</dbReference>
<dbReference type="GO" id="GO:0031110">
    <property type="term" value="P:regulation of microtubule polymerization or depolymerization"/>
    <property type="evidence" value="ECO:0007669"/>
    <property type="project" value="TreeGrafter"/>
</dbReference>
<dbReference type="Pfam" id="PF02187">
    <property type="entry name" value="GAS2"/>
    <property type="match status" value="1"/>
</dbReference>
<dbReference type="GO" id="GO:0008017">
    <property type="term" value="F:microtubule binding"/>
    <property type="evidence" value="ECO:0007669"/>
    <property type="project" value="InterPro"/>
</dbReference>
<keyword evidence="7" id="KW-1185">Reference proteome</keyword>
<dbReference type="GO" id="GO:0051015">
    <property type="term" value="F:actin filament binding"/>
    <property type="evidence" value="ECO:0007669"/>
    <property type="project" value="TreeGrafter"/>
</dbReference>
<dbReference type="PROSITE" id="PS51460">
    <property type="entry name" value="GAR"/>
    <property type="match status" value="1"/>
</dbReference>
<accession>A0A9X0D563</accession>
<dbReference type="GO" id="GO:0005884">
    <property type="term" value="C:actin filament"/>
    <property type="evidence" value="ECO:0007669"/>
    <property type="project" value="TreeGrafter"/>
</dbReference>
<feature type="region of interest" description="Disordered" evidence="4">
    <location>
        <begin position="18"/>
        <end position="252"/>
    </location>
</feature>
<dbReference type="InterPro" id="IPR003108">
    <property type="entry name" value="GAR_dom"/>
</dbReference>
<dbReference type="GO" id="GO:0001578">
    <property type="term" value="P:microtubule bundle formation"/>
    <property type="evidence" value="ECO:0007669"/>
    <property type="project" value="TreeGrafter"/>
</dbReference>
<evidence type="ECO:0000256" key="4">
    <source>
        <dbReference type="SAM" id="MobiDB-lite"/>
    </source>
</evidence>